<evidence type="ECO:0000256" key="2">
    <source>
        <dbReference type="ARBA" id="ARBA00022448"/>
    </source>
</evidence>
<dbReference type="InterPro" id="IPR039426">
    <property type="entry name" value="TonB-dep_rcpt-like"/>
</dbReference>
<keyword evidence="7" id="KW-0406">Ion transport</keyword>
<keyword evidence="13" id="KW-0732">Signal</keyword>
<keyword evidence="16" id="KW-0675">Receptor</keyword>
<feature type="chain" id="PRO_5020778865" evidence="13">
    <location>
        <begin position="27"/>
        <end position="763"/>
    </location>
</feature>
<evidence type="ECO:0000256" key="13">
    <source>
        <dbReference type="SAM" id="SignalP"/>
    </source>
</evidence>
<evidence type="ECO:0000256" key="4">
    <source>
        <dbReference type="ARBA" id="ARBA00022496"/>
    </source>
</evidence>
<keyword evidence="3 11" id="KW-1134">Transmembrane beta strand</keyword>
<keyword evidence="17" id="KW-1185">Reference proteome</keyword>
<evidence type="ECO:0000256" key="6">
    <source>
        <dbReference type="ARBA" id="ARBA00023004"/>
    </source>
</evidence>
<accession>A0A4Q6Y0F5</accession>
<dbReference type="GO" id="GO:0009279">
    <property type="term" value="C:cell outer membrane"/>
    <property type="evidence" value="ECO:0007669"/>
    <property type="project" value="UniProtKB-SubCell"/>
</dbReference>
<feature type="domain" description="TonB-dependent receptor-like beta-barrel" evidence="14">
    <location>
        <begin position="300"/>
        <end position="730"/>
    </location>
</feature>
<keyword evidence="5 11" id="KW-0812">Transmembrane</keyword>
<comment type="caution">
    <text evidence="16">The sequence shown here is derived from an EMBL/GenBank/DDBJ whole genome shotgun (WGS) entry which is preliminary data.</text>
</comment>
<evidence type="ECO:0000256" key="5">
    <source>
        <dbReference type="ARBA" id="ARBA00022692"/>
    </source>
</evidence>
<evidence type="ECO:0000313" key="17">
    <source>
        <dbReference type="Proteomes" id="UP000292085"/>
    </source>
</evidence>
<evidence type="ECO:0000256" key="11">
    <source>
        <dbReference type="PROSITE-ProRule" id="PRU01360"/>
    </source>
</evidence>
<feature type="domain" description="TonB-dependent receptor plug" evidence="15">
    <location>
        <begin position="63"/>
        <end position="172"/>
    </location>
</feature>
<dbReference type="GO" id="GO:0006826">
    <property type="term" value="P:iron ion transport"/>
    <property type="evidence" value="ECO:0007669"/>
    <property type="project" value="UniProtKB-KW"/>
</dbReference>
<evidence type="ECO:0000259" key="15">
    <source>
        <dbReference type="Pfam" id="PF07715"/>
    </source>
</evidence>
<dbReference type="Pfam" id="PF07715">
    <property type="entry name" value="Plug"/>
    <property type="match status" value="1"/>
</dbReference>
<proteinExistence type="inferred from homology"/>
<evidence type="ECO:0000256" key="8">
    <source>
        <dbReference type="ARBA" id="ARBA00023077"/>
    </source>
</evidence>
<dbReference type="OrthoDB" id="9760333at2"/>
<protein>
    <submittedName>
        <fullName evidence="16">TonB-dependent receptor</fullName>
    </submittedName>
</protein>
<dbReference type="SUPFAM" id="SSF56935">
    <property type="entry name" value="Porins"/>
    <property type="match status" value="1"/>
</dbReference>
<keyword evidence="2 11" id="KW-0813">Transport</keyword>
<dbReference type="EMBL" id="SGIS01000023">
    <property type="protein sequence ID" value="RZF63652.1"/>
    <property type="molecule type" value="Genomic_DNA"/>
</dbReference>
<dbReference type="InterPro" id="IPR012910">
    <property type="entry name" value="Plug_dom"/>
</dbReference>
<dbReference type="AlphaFoldDB" id="A0A4Q6Y0F5"/>
<dbReference type="PANTHER" id="PTHR32552">
    <property type="entry name" value="FERRICHROME IRON RECEPTOR-RELATED"/>
    <property type="match status" value="1"/>
</dbReference>
<evidence type="ECO:0000256" key="12">
    <source>
        <dbReference type="RuleBase" id="RU003357"/>
    </source>
</evidence>
<dbReference type="RefSeq" id="WP_130158942.1">
    <property type="nucleotide sequence ID" value="NZ_SGIS01000023.1"/>
</dbReference>
<evidence type="ECO:0000256" key="1">
    <source>
        <dbReference type="ARBA" id="ARBA00004571"/>
    </source>
</evidence>
<evidence type="ECO:0000256" key="9">
    <source>
        <dbReference type="ARBA" id="ARBA00023136"/>
    </source>
</evidence>
<comment type="similarity">
    <text evidence="11 12">Belongs to the TonB-dependent receptor family.</text>
</comment>
<keyword evidence="6" id="KW-0408">Iron</keyword>
<evidence type="ECO:0000259" key="14">
    <source>
        <dbReference type="Pfam" id="PF00593"/>
    </source>
</evidence>
<feature type="signal peptide" evidence="13">
    <location>
        <begin position="1"/>
        <end position="26"/>
    </location>
</feature>
<dbReference type="InterPro" id="IPR036942">
    <property type="entry name" value="Beta-barrel_TonB_sf"/>
</dbReference>
<keyword evidence="10 11" id="KW-0998">Cell outer membrane</keyword>
<dbReference type="Pfam" id="PF00593">
    <property type="entry name" value="TonB_dep_Rec_b-barrel"/>
    <property type="match status" value="1"/>
</dbReference>
<sequence>MKRFRGATTVAGAAIAIWLNMGPAQAQTAPAAVDPAAQEEPATSARGIQDIVVTARKTGAESAQRVPIAITAIPTELIAIAKADDISKVARLAPNTVLESSSTLPGFANFQIRGIGASGSQLSVDPAVGLSVDGMTYDFQGASILDTFDVEGVEILRGPQGILFGANTIGGAVVLRTRRPGAETEAKAEVTIGNLNRFDLSAMLSTPFNADASLRGKIAVLYRTRDGAIQDHNGGTFVPSVNNPSGTEPGTATGNFPQTRTLAIRPTLTWAPPGSAFDMALFGELVRSRGQTSASQPVPGYSAALLTVFGYTPPAGAFEANNNFYEGQRTGAERIALEVNWNIGVGTITSISAFRHTDYHFGFDSDGTPFTILEFPDNRAESYQNSQEIRFASSFSDRVKLLVGAYFDRFDLYNLERRRQGSVLIGARVNTISYIQGQFKELKQTAAAFANVDFKLFDNVTLTAGARYNYDRKSFTSTPLSTCVGPSFDVCSSASQTYVRHWDNISPKAGITWQATPSILAYASYTKGYRSGNFNGRATSFAQVTPADPESAGSSEIGVKSTLFDRRVRFNVAAFNTKYNDIQRQVLVGLLQVITNAASATIRGVEAELTVQPVPQLEFNGNIGYTDAKFETFENLNVNGIPGIQPDDAVLAKKLKFDKVPELNAYAAATYRIPINGRDLALRVDYSYRSSYFTDVLNTPSLKVNGYGTLGASASADLGKVRVTVFGQNLTDARYFDLANTLLVPIRYGGESRTFGMTIGYKI</sequence>
<gene>
    <name evidence="16" type="ORF">EWE75_15085</name>
</gene>
<evidence type="ECO:0000256" key="10">
    <source>
        <dbReference type="ARBA" id="ARBA00023237"/>
    </source>
</evidence>
<dbReference type="PROSITE" id="PS52016">
    <property type="entry name" value="TONB_DEPENDENT_REC_3"/>
    <property type="match status" value="1"/>
</dbReference>
<dbReference type="Proteomes" id="UP000292085">
    <property type="component" value="Unassembled WGS sequence"/>
</dbReference>
<dbReference type="PANTHER" id="PTHR32552:SF81">
    <property type="entry name" value="TONB-DEPENDENT OUTER MEMBRANE RECEPTOR"/>
    <property type="match status" value="1"/>
</dbReference>
<comment type="subcellular location">
    <subcellularLocation>
        <location evidence="1 11">Cell outer membrane</location>
        <topology evidence="1 11">Multi-pass membrane protein</topology>
    </subcellularLocation>
</comment>
<dbReference type="CDD" id="cd01347">
    <property type="entry name" value="ligand_gated_channel"/>
    <property type="match status" value="1"/>
</dbReference>
<evidence type="ECO:0000256" key="7">
    <source>
        <dbReference type="ARBA" id="ARBA00023065"/>
    </source>
</evidence>
<name>A0A4Q6Y0F5_9SPHN</name>
<dbReference type="InterPro" id="IPR000531">
    <property type="entry name" value="Beta-barrel_TonB"/>
</dbReference>
<evidence type="ECO:0000313" key="16">
    <source>
        <dbReference type="EMBL" id="RZF63652.1"/>
    </source>
</evidence>
<keyword evidence="8 12" id="KW-0798">TonB box</keyword>
<reference evidence="16 17" key="1">
    <citation type="submission" date="2019-02" db="EMBL/GenBank/DDBJ databases">
        <authorList>
            <person name="Li Y."/>
        </authorList>
    </citation>
    <scope>NUCLEOTIDE SEQUENCE [LARGE SCALE GENOMIC DNA]</scope>
    <source>
        <strain evidence="16 17">3-7</strain>
    </source>
</reference>
<keyword evidence="4" id="KW-0410">Iron transport</keyword>
<keyword evidence="9 11" id="KW-0472">Membrane</keyword>
<dbReference type="Gene3D" id="2.40.170.20">
    <property type="entry name" value="TonB-dependent receptor, beta-barrel domain"/>
    <property type="match status" value="1"/>
</dbReference>
<organism evidence="16 17">
    <name type="scientific">Sphingomonas populi</name>
    <dbReference type="NCBI Taxonomy" id="2484750"/>
    <lineage>
        <taxon>Bacteria</taxon>
        <taxon>Pseudomonadati</taxon>
        <taxon>Pseudomonadota</taxon>
        <taxon>Alphaproteobacteria</taxon>
        <taxon>Sphingomonadales</taxon>
        <taxon>Sphingomonadaceae</taxon>
        <taxon>Sphingomonas</taxon>
    </lineage>
</organism>
<evidence type="ECO:0000256" key="3">
    <source>
        <dbReference type="ARBA" id="ARBA00022452"/>
    </source>
</evidence>